<keyword evidence="10 13" id="KW-1133">Transmembrane helix</keyword>
<keyword evidence="9 13" id="KW-0249">Electron transport</keyword>
<evidence type="ECO:0000256" key="2">
    <source>
        <dbReference type="ARBA" id="ARBA00009819"/>
    </source>
</evidence>
<feature type="transmembrane region" description="Helical" evidence="13">
    <location>
        <begin position="473"/>
        <end position="496"/>
    </location>
</feature>
<dbReference type="eggNOG" id="COG1271">
    <property type="taxonomic scope" value="Bacteria"/>
</dbReference>
<comment type="caution">
    <text evidence="14">The sequence shown here is derived from an EMBL/GenBank/DDBJ whole genome shotgun (WGS) entry which is preliminary data.</text>
</comment>
<feature type="transmembrane region" description="Helical" evidence="13">
    <location>
        <begin position="20"/>
        <end position="44"/>
    </location>
</feature>
<dbReference type="GO" id="GO:0016682">
    <property type="term" value="F:oxidoreductase activity, acting on diphenols and related substances as donors, oxygen as acceptor"/>
    <property type="evidence" value="ECO:0007669"/>
    <property type="project" value="TreeGrafter"/>
</dbReference>
<evidence type="ECO:0000256" key="8">
    <source>
        <dbReference type="ARBA" id="ARBA00022723"/>
    </source>
</evidence>
<dbReference type="Pfam" id="PF01654">
    <property type="entry name" value="Cyt_bd_oxida_I"/>
    <property type="match status" value="1"/>
</dbReference>
<organism evidence="14 15">
    <name type="scientific">Pseudoalteromonas ruthenica</name>
    <dbReference type="NCBI Taxonomy" id="151081"/>
    <lineage>
        <taxon>Bacteria</taxon>
        <taxon>Pseudomonadati</taxon>
        <taxon>Pseudomonadota</taxon>
        <taxon>Gammaproteobacteria</taxon>
        <taxon>Alteromonadales</taxon>
        <taxon>Pseudoalteromonadaceae</taxon>
        <taxon>Pseudoalteromonas</taxon>
    </lineage>
</organism>
<protein>
    <submittedName>
        <fullName evidence="14">Cytochrome d terminal oxidase subunit 1</fullName>
    </submittedName>
</protein>
<evidence type="ECO:0000256" key="11">
    <source>
        <dbReference type="ARBA" id="ARBA00023004"/>
    </source>
</evidence>
<evidence type="ECO:0000256" key="5">
    <source>
        <dbReference type="ARBA" id="ARBA00022519"/>
    </source>
</evidence>
<feature type="transmembrane region" description="Helical" evidence="13">
    <location>
        <begin position="56"/>
        <end position="73"/>
    </location>
</feature>
<feature type="transmembrane region" description="Helical" evidence="13">
    <location>
        <begin position="130"/>
        <end position="153"/>
    </location>
</feature>
<evidence type="ECO:0000256" key="6">
    <source>
        <dbReference type="ARBA" id="ARBA00022617"/>
    </source>
</evidence>
<dbReference type="GO" id="GO:0009055">
    <property type="term" value="F:electron transfer activity"/>
    <property type="evidence" value="ECO:0007669"/>
    <property type="project" value="UniProtKB-UniRule"/>
</dbReference>
<evidence type="ECO:0000256" key="7">
    <source>
        <dbReference type="ARBA" id="ARBA00022692"/>
    </source>
</evidence>
<keyword evidence="11 13" id="KW-0408">Iron</keyword>
<dbReference type="AlphaFoldDB" id="A0A0F4PMS5"/>
<feature type="transmembrane region" description="Helical" evidence="13">
    <location>
        <begin position="424"/>
        <end position="446"/>
    </location>
</feature>
<keyword evidence="15" id="KW-1185">Reference proteome</keyword>
<evidence type="ECO:0000256" key="10">
    <source>
        <dbReference type="ARBA" id="ARBA00022989"/>
    </source>
</evidence>
<name>A0A0F4PMS5_9GAMM</name>
<keyword evidence="3 13" id="KW-0813">Transport</keyword>
<proteinExistence type="inferred from homology"/>
<keyword evidence="7 13" id="KW-0812">Transmembrane</keyword>
<comment type="similarity">
    <text evidence="2 13">Belongs to the cytochrome ubiquinol oxidase subunit 1 family.</text>
</comment>
<dbReference type="GO" id="GO:0019646">
    <property type="term" value="P:aerobic electron transport chain"/>
    <property type="evidence" value="ECO:0007669"/>
    <property type="project" value="InterPro"/>
</dbReference>
<comment type="subcellular location">
    <subcellularLocation>
        <location evidence="1">Cell inner membrane</location>
        <topology evidence="1">Multi-pass membrane protein</topology>
    </subcellularLocation>
</comment>
<evidence type="ECO:0000256" key="4">
    <source>
        <dbReference type="ARBA" id="ARBA00022475"/>
    </source>
</evidence>
<evidence type="ECO:0000256" key="12">
    <source>
        <dbReference type="ARBA" id="ARBA00023136"/>
    </source>
</evidence>
<evidence type="ECO:0000256" key="13">
    <source>
        <dbReference type="PIRNR" id="PIRNR006446"/>
    </source>
</evidence>
<evidence type="ECO:0000313" key="15">
    <source>
        <dbReference type="Proteomes" id="UP000033664"/>
    </source>
</evidence>
<evidence type="ECO:0000256" key="3">
    <source>
        <dbReference type="ARBA" id="ARBA00022448"/>
    </source>
</evidence>
<accession>A0A0F4PMS5</accession>
<evidence type="ECO:0000313" key="14">
    <source>
        <dbReference type="EMBL" id="KJY96300.1"/>
    </source>
</evidence>
<evidence type="ECO:0000256" key="1">
    <source>
        <dbReference type="ARBA" id="ARBA00004429"/>
    </source>
</evidence>
<keyword evidence="5" id="KW-0997">Cell inner membrane</keyword>
<dbReference type="GO" id="GO:0070069">
    <property type="term" value="C:cytochrome complex"/>
    <property type="evidence" value="ECO:0007669"/>
    <property type="project" value="UniProtKB-UniRule"/>
</dbReference>
<reference evidence="14 15" key="1">
    <citation type="journal article" date="2015" name="BMC Genomics">
        <title>Genome mining reveals unlocked bioactive potential of marine Gram-negative bacteria.</title>
        <authorList>
            <person name="Machado H."/>
            <person name="Sonnenschein E.C."/>
            <person name="Melchiorsen J."/>
            <person name="Gram L."/>
        </authorList>
    </citation>
    <scope>NUCLEOTIDE SEQUENCE [LARGE SCALE GENOMIC DNA]</scope>
    <source>
        <strain evidence="14 15">S3137</strain>
    </source>
</reference>
<keyword evidence="8 13" id="KW-0479">Metal-binding</keyword>
<evidence type="ECO:0000256" key="9">
    <source>
        <dbReference type="ARBA" id="ARBA00022982"/>
    </source>
</evidence>
<dbReference type="PANTHER" id="PTHR30365:SF0">
    <property type="entry name" value="CYTOCHROME BD-I UBIQUINOL OXIDASE SUBUNIT 1"/>
    <property type="match status" value="1"/>
</dbReference>
<dbReference type="OrthoDB" id="9807042at2"/>
<feature type="transmembrane region" description="Helical" evidence="13">
    <location>
        <begin position="93"/>
        <end position="118"/>
    </location>
</feature>
<keyword evidence="6 13" id="KW-0349">Heme</keyword>
<feature type="transmembrane region" description="Helical" evidence="13">
    <location>
        <begin position="222"/>
        <end position="240"/>
    </location>
</feature>
<feature type="transmembrane region" description="Helical" evidence="13">
    <location>
        <begin position="390"/>
        <end position="412"/>
    </location>
</feature>
<dbReference type="GO" id="GO:0005886">
    <property type="term" value="C:plasma membrane"/>
    <property type="evidence" value="ECO:0007669"/>
    <property type="project" value="UniProtKB-SubCell"/>
</dbReference>
<dbReference type="PATRIC" id="fig|151081.8.peg.2429"/>
<gene>
    <name evidence="14" type="ORF">TW72_17210</name>
</gene>
<dbReference type="Proteomes" id="UP000033664">
    <property type="component" value="Unassembled WGS sequence"/>
</dbReference>
<keyword evidence="12 13" id="KW-0472">Membrane</keyword>
<dbReference type="GO" id="GO:0046872">
    <property type="term" value="F:metal ion binding"/>
    <property type="evidence" value="ECO:0007669"/>
    <property type="project" value="UniProtKB-UniRule"/>
</dbReference>
<sequence length="524" mass="59524">MIDESFVDISRLQFAITAFYHFLFVPLTLGMTWILVIMESVYVMTGREIYRDMTKFWGKLFGINFALGVATGLTMEFEFGTNWSYYSHYVGDIFGAPLAIEGLMAFFLESTLVGMFFLGWDRLSKVQHLGVTFFMAVGTNLSALWILVANGWMQNPVGSEFNYLTMRMEMQSFAELVFNPVAQVKFIHTVSAGYVAASMFVLGISAFYILRGRDVAFAKRSFSVACSFGLASVLCVILLGDESGYEVGEVQKVKLAAIEAEWETEPAPAAFTLFGFPDSETQQTHAAVKIPYVMGVIATRSLDEEVTGIKELQQNHEQRIRSGMVAYRYLEKLRNGEETPENIRQFNQYKDDLGYGLLLKRYLDDVYNADEAQIQKAVQDSIPQVGPLFWAFRIMVACGMVMLLIFAAAFYYNAKRQIEQKRWLLKAALFAIPLPWIAIETGWFVAEYGRQPWAISEVLPTFMATSSLTFNDVLISLIGFITFYTILAIIEIWLMLHFIKQGPSSLHTGKYYFERQQQLQESKS</sequence>
<dbReference type="GO" id="GO:0020037">
    <property type="term" value="F:heme binding"/>
    <property type="evidence" value="ECO:0007669"/>
    <property type="project" value="TreeGrafter"/>
</dbReference>
<dbReference type="PIRSF" id="PIRSF006446">
    <property type="entry name" value="Cyt_quinol_oxidase_1"/>
    <property type="match status" value="1"/>
</dbReference>
<dbReference type="PANTHER" id="PTHR30365">
    <property type="entry name" value="CYTOCHROME D UBIQUINOL OXIDASE"/>
    <property type="match status" value="1"/>
</dbReference>
<dbReference type="GeneID" id="58230236"/>
<keyword evidence="4 13" id="KW-1003">Cell membrane</keyword>
<dbReference type="EMBL" id="JXXZ01000018">
    <property type="protein sequence ID" value="KJY96300.1"/>
    <property type="molecule type" value="Genomic_DNA"/>
</dbReference>
<feature type="transmembrane region" description="Helical" evidence="13">
    <location>
        <begin position="186"/>
        <end position="210"/>
    </location>
</feature>
<dbReference type="InterPro" id="IPR002585">
    <property type="entry name" value="Cyt-d_ubiquinol_oxidase_su_1"/>
</dbReference>
<dbReference type="RefSeq" id="WP_045979751.1">
    <property type="nucleotide sequence ID" value="NZ_JXXY01000012.1"/>
</dbReference>